<feature type="region of interest" description="Disordered" evidence="3">
    <location>
        <begin position="563"/>
        <end position="595"/>
    </location>
</feature>
<evidence type="ECO:0000259" key="4">
    <source>
        <dbReference type="PROSITE" id="PS51072"/>
    </source>
</evidence>
<dbReference type="AlphaFoldDB" id="A0AAD7VVH3"/>
<dbReference type="PROSITE" id="PS51072">
    <property type="entry name" value="MHD"/>
    <property type="match status" value="1"/>
</dbReference>
<evidence type="ECO:0000313" key="6">
    <source>
        <dbReference type="Proteomes" id="UP001217417"/>
    </source>
</evidence>
<evidence type="ECO:0000313" key="5">
    <source>
        <dbReference type="EMBL" id="KAJ8102986.1"/>
    </source>
</evidence>
<keyword evidence="1" id="KW-0254">Endocytosis</keyword>
<feature type="compositionally biased region" description="Low complexity" evidence="3">
    <location>
        <begin position="389"/>
        <end position="401"/>
    </location>
</feature>
<dbReference type="SUPFAM" id="SSF103657">
    <property type="entry name" value="BAR/IMD domain-like"/>
    <property type="match status" value="1"/>
</dbReference>
<feature type="compositionally biased region" description="Low complexity" evidence="3">
    <location>
        <begin position="291"/>
        <end position="307"/>
    </location>
</feature>
<evidence type="ECO:0000256" key="3">
    <source>
        <dbReference type="SAM" id="MobiDB-lite"/>
    </source>
</evidence>
<reference evidence="5" key="1">
    <citation type="submission" date="2023-03" db="EMBL/GenBank/DDBJ databases">
        <title>Near-Complete genome sequence of Lipomyces tetrasporous NRRL Y-64009, an oleaginous yeast capable of growing on lignocellulosic hydrolysates.</title>
        <authorList>
            <consortium name="Lawrence Berkeley National Laboratory"/>
            <person name="Jagtap S.S."/>
            <person name="Liu J.-J."/>
            <person name="Walukiewicz H.E."/>
            <person name="Pangilinan J."/>
            <person name="Lipzen A."/>
            <person name="Ahrendt S."/>
            <person name="Koriabine M."/>
            <person name="Cobaugh K."/>
            <person name="Salamov A."/>
            <person name="Yoshinaga Y."/>
            <person name="Ng V."/>
            <person name="Daum C."/>
            <person name="Grigoriev I.V."/>
            <person name="Slininger P.J."/>
            <person name="Dien B.S."/>
            <person name="Jin Y.-S."/>
            <person name="Rao C.V."/>
        </authorList>
    </citation>
    <scope>NUCLEOTIDE SEQUENCE</scope>
    <source>
        <strain evidence="5">NRRL Y-64009</strain>
    </source>
</reference>
<organism evidence="5 6">
    <name type="scientific">Lipomyces tetrasporus</name>
    <dbReference type="NCBI Taxonomy" id="54092"/>
    <lineage>
        <taxon>Eukaryota</taxon>
        <taxon>Fungi</taxon>
        <taxon>Dikarya</taxon>
        <taxon>Ascomycota</taxon>
        <taxon>Saccharomycotina</taxon>
        <taxon>Lipomycetes</taxon>
        <taxon>Lipomycetales</taxon>
        <taxon>Lipomycetaceae</taxon>
        <taxon>Lipomyces</taxon>
    </lineage>
</organism>
<accession>A0AAD7VVH3</accession>
<protein>
    <submittedName>
        <fullName evidence="5">Muniscin C-terminal mu homology domain-containing protein</fullName>
    </submittedName>
</protein>
<feature type="compositionally biased region" description="Basic and acidic residues" evidence="3">
    <location>
        <begin position="625"/>
        <end position="643"/>
    </location>
</feature>
<comment type="caution">
    <text evidence="5">The sequence shown here is derived from an EMBL/GenBank/DDBJ whole genome shotgun (WGS) entry which is preliminary data.</text>
</comment>
<feature type="domain" description="MHD" evidence="4">
    <location>
        <begin position="745"/>
        <end position="996"/>
    </location>
</feature>
<gene>
    <name evidence="5" type="ORF">POJ06DRAFT_246244</name>
</gene>
<dbReference type="RefSeq" id="XP_056046436.1">
    <property type="nucleotide sequence ID" value="XM_056186760.1"/>
</dbReference>
<dbReference type="GO" id="GO:0006897">
    <property type="term" value="P:endocytosis"/>
    <property type="evidence" value="ECO:0007669"/>
    <property type="project" value="UniProtKB-KW"/>
</dbReference>
<feature type="region of interest" description="Disordered" evidence="3">
    <location>
        <begin position="715"/>
        <end position="741"/>
    </location>
</feature>
<feature type="region of interest" description="Disordered" evidence="3">
    <location>
        <begin position="616"/>
        <end position="653"/>
    </location>
</feature>
<dbReference type="SMART" id="SM00055">
    <property type="entry name" value="FCH"/>
    <property type="match status" value="1"/>
</dbReference>
<dbReference type="InterPro" id="IPR018808">
    <property type="entry name" value="Muniscin_C"/>
</dbReference>
<dbReference type="GO" id="GO:0005886">
    <property type="term" value="C:plasma membrane"/>
    <property type="evidence" value="ECO:0007669"/>
    <property type="project" value="TreeGrafter"/>
</dbReference>
<name>A0AAD7VVH3_9ASCO</name>
<dbReference type="InterPro" id="IPR001060">
    <property type="entry name" value="FCH_dom"/>
</dbReference>
<dbReference type="Gene3D" id="1.20.1270.60">
    <property type="entry name" value="Arfaptin homology (AH) domain/BAR domain"/>
    <property type="match status" value="1"/>
</dbReference>
<evidence type="ECO:0000256" key="2">
    <source>
        <dbReference type="SAM" id="Coils"/>
    </source>
</evidence>
<feature type="compositionally biased region" description="Polar residues" evidence="3">
    <location>
        <begin position="242"/>
        <end position="251"/>
    </location>
</feature>
<dbReference type="PANTHER" id="PTHR23065:SF54">
    <property type="entry name" value="SUPPRESSOR OF YEAST PROFILIN DELETION"/>
    <property type="match status" value="1"/>
</dbReference>
<feature type="region of interest" description="Disordered" evidence="3">
    <location>
        <begin position="242"/>
        <end position="401"/>
    </location>
</feature>
<feature type="coiled-coil region" evidence="2">
    <location>
        <begin position="124"/>
        <end position="151"/>
    </location>
</feature>
<dbReference type="InterPro" id="IPR027267">
    <property type="entry name" value="AH/BAR_dom_sf"/>
</dbReference>
<dbReference type="GeneID" id="80881926"/>
<dbReference type="EMBL" id="JARPMG010000002">
    <property type="protein sequence ID" value="KAJ8102986.1"/>
    <property type="molecule type" value="Genomic_DNA"/>
</dbReference>
<dbReference type="InterPro" id="IPR028565">
    <property type="entry name" value="MHD"/>
</dbReference>
<keyword evidence="2" id="KW-0175">Coiled coil</keyword>
<feature type="compositionally biased region" description="Low complexity" evidence="3">
    <location>
        <begin position="722"/>
        <end position="734"/>
    </location>
</feature>
<keyword evidence="6" id="KW-1185">Reference proteome</keyword>
<feature type="compositionally biased region" description="Basic and acidic residues" evidence="3">
    <location>
        <begin position="319"/>
        <end position="343"/>
    </location>
</feature>
<feature type="compositionally biased region" description="Low complexity" evidence="3">
    <location>
        <begin position="353"/>
        <end position="366"/>
    </location>
</feature>
<sequence length="1013" mass="108097">MDSLTRMEYADKILSSLPPADAVTVLRDRLGTASRANEEIAEWIDERYRIEQQYASALARLSSRSIPTDIATAGLGTFVEVWSKIVESTSVLAGASQSFANKLSTEIVGPVRVYANSNRDWAEMRAIQENLSSVAREIESAEDKVEKYKKKGSAKIAGAHQNVNNAVAEWDSQAPLVFEKLQGIDEARLVMLKDVLTRYETSEVDKAQRVVSLCEENLNLLLSFDPQDEIKMYGLQIQTNGVPHTARTSSRYPPPPPPHIHQTASPASTVNSAVAMPSPAVPSPSGKRRTSVATADSSTSSPSPSKSKFGRMSTILRPGKGEGGRRGLFGHKDKDKNKYREQIDVSPVREPSHMSSETASIASSRSRSSRPEPPPHRTTSGAVPVLPIPATGASGPAATSSQPVTPFVITNGNGYIEDPDAINVIGTVDHSDLPAPIAPAPSQPIQPVLASQPQPEVPQVDSEGFSIPPPISKDSALASLEDDLTAYHDQSSIKVDIQSQTIKDEQDDAQAAVERVAASLRERPTISGRSMRGRRGEIQSKLFTGGVLAPATELDVTQGVHSIPPPPPPHRGEPGVPSVAPIEEEEEAAPAVGPAVTTETVSEQGTAVDSFVETPNEAAETAPVVEKEAVPEAAEEKFEEKTEPVPPAGYPSVASPPVLSPLSTETAVTEKAAEIVPESAVTSEPYYSPISAAPFTPTTPQDYYTPIVEPVQRAPVGQRMESSTSITSPTRSTTAAAEHPQESIVPGLSSSVVETVHVSLLNGAPTRVLIVGEVALSFSTTTTTTPSPVPLRLTNTSALDRVLPNQSFLTPSESEDEYTLHSATLSSAPAIAFKYSITSLSYAPIIVDPIWKFEPHQTSVMMYYFLNPDFPVDELTVSDMSIQVAIEGARATACRSKPSGVFDQETAKLSIPIAGEGQEVTLRKADEKVQVLVRFLNDGLAKESSSGGVVVKFRYSPPPDLDGVGVEVLDVAKKSGQETVDPFADEAGAEGEWSLVPVVRSVVAGQYFATESA</sequence>
<dbReference type="Pfam" id="PF00611">
    <property type="entry name" value="FCH"/>
    <property type="match status" value="1"/>
</dbReference>
<dbReference type="GO" id="GO:0030139">
    <property type="term" value="C:endocytic vesicle"/>
    <property type="evidence" value="ECO:0007669"/>
    <property type="project" value="TreeGrafter"/>
</dbReference>
<dbReference type="GO" id="GO:0032153">
    <property type="term" value="C:cell division site"/>
    <property type="evidence" value="ECO:0007669"/>
    <property type="project" value="TreeGrafter"/>
</dbReference>
<proteinExistence type="predicted"/>
<evidence type="ECO:0000256" key="1">
    <source>
        <dbReference type="ARBA" id="ARBA00022583"/>
    </source>
</evidence>
<dbReference type="GO" id="GO:0032185">
    <property type="term" value="P:septin cytoskeleton organization"/>
    <property type="evidence" value="ECO:0007669"/>
    <property type="project" value="TreeGrafter"/>
</dbReference>
<dbReference type="Proteomes" id="UP001217417">
    <property type="component" value="Unassembled WGS sequence"/>
</dbReference>
<dbReference type="PANTHER" id="PTHR23065">
    <property type="entry name" value="PROLINE-SERINE-THREONINE PHOSPHATASE INTERACTING PROTEIN 1"/>
    <property type="match status" value="1"/>
</dbReference>
<dbReference type="Pfam" id="PF10291">
    <property type="entry name" value="muHD"/>
    <property type="match status" value="1"/>
</dbReference>